<name>A0A6D2LBI8_9BRAS</name>
<protein>
    <submittedName>
        <fullName evidence="2">Uncharacterized protein</fullName>
    </submittedName>
</protein>
<dbReference type="OrthoDB" id="1710702at2759"/>
<keyword evidence="1" id="KW-1133">Transmembrane helix</keyword>
<reference evidence="2" key="1">
    <citation type="submission" date="2020-01" db="EMBL/GenBank/DDBJ databases">
        <authorList>
            <person name="Mishra B."/>
        </authorList>
    </citation>
    <scope>NUCLEOTIDE SEQUENCE [LARGE SCALE GENOMIC DNA]</scope>
</reference>
<gene>
    <name evidence="2" type="ORF">MERR_LOCUS49535</name>
</gene>
<comment type="caution">
    <text evidence="2">The sequence shown here is derived from an EMBL/GenBank/DDBJ whole genome shotgun (WGS) entry which is preliminary data.</text>
</comment>
<evidence type="ECO:0000256" key="1">
    <source>
        <dbReference type="SAM" id="Phobius"/>
    </source>
</evidence>
<dbReference type="AlphaFoldDB" id="A0A6D2LBI8"/>
<dbReference type="EMBL" id="CACVBM020001939">
    <property type="protein sequence ID" value="CAA7062299.1"/>
    <property type="molecule type" value="Genomic_DNA"/>
</dbReference>
<feature type="transmembrane region" description="Helical" evidence="1">
    <location>
        <begin position="6"/>
        <end position="39"/>
    </location>
</feature>
<keyword evidence="1" id="KW-0472">Membrane</keyword>
<evidence type="ECO:0000313" key="2">
    <source>
        <dbReference type="EMBL" id="CAA7062299.1"/>
    </source>
</evidence>
<keyword evidence="3" id="KW-1185">Reference proteome</keyword>
<sequence>MIAAFVLYMIFDFFVIAASVLYIFLASLCLFSLSICVLIDPGRVPASYAPDVEDSGRSHSNVLRTGLDKGLCFVDILNQ</sequence>
<keyword evidence="1" id="KW-0812">Transmembrane</keyword>
<organism evidence="2 3">
    <name type="scientific">Microthlaspi erraticum</name>
    <dbReference type="NCBI Taxonomy" id="1685480"/>
    <lineage>
        <taxon>Eukaryota</taxon>
        <taxon>Viridiplantae</taxon>
        <taxon>Streptophyta</taxon>
        <taxon>Embryophyta</taxon>
        <taxon>Tracheophyta</taxon>
        <taxon>Spermatophyta</taxon>
        <taxon>Magnoliopsida</taxon>
        <taxon>eudicotyledons</taxon>
        <taxon>Gunneridae</taxon>
        <taxon>Pentapetalae</taxon>
        <taxon>rosids</taxon>
        <taxon>malvids</taxon>
        <taxon>Brassicales</taxon>
        <taxon>Brassicaceae</taxon>
        <taxon>Coluteocarpeae</taxon>
        <taxon>Microthlaspi</taxon>
    </lineage>
</organism>
<proteinExistence type="predicted"/>
<dbReference type="Proteomes" id="UP000467841">
    <property type="component" value="Unassembled WGS sequence"/>
</dbReference>
<accession>A0A6D2LBI8</accession>
<evidence type="ECO:0000313" key="3">
    <source>
        <dbReference type="Proteomes" id="UP000467841"/>
    </source>
</evidence>